<dbReference type="PROSITE" id="PS51379">
    <property type="entry name" value="4FE4S_FER_2"/>
    <property type="match status" value="1"/>
</dbReference>
<dbReference type="EMBL" id="PFKO01000325">
    <property type="protein sequence ID" value="PIY31563.1"/>
    <property type="molecule type" value="Genomic_DNA"/>
</dbReference>
<name>A0A2M7KAF4_9BACT</name>
<sequence length="275" mass="31648">MIEKLKKLAKEYLVSGKVEVIFGLREKDNHLAPHIFTKVEELDSLVVSPQYPLFYTCRPSKKNIIRLIEEKYPDIKIGVIVKGCEERALIELAKRNQIEMKNIEILGVACSREEAVECKCPRPYPNHPLLGEKVEGVFEDKNIEGLLNKGWSERLAFWQSQLSKCIKCYGCRNACPLCFCQDCAMEQELWSKIGEIPPEIPMFHFIRFYHLADRCIECGECEKACPMDIPLLTISKQVRKDVKELFNYESGLDVKQESPLLTTLDEMPMKEGANE</sequence>
<gene>
    <name evidence="6" type="ORF">COZ07_08840</name>
    <name evidence="5" type="ORF">COZ58_01375</name>
</gene>
<evidence type="ECO:0000313" key="5">
    <source>
        <dbReference type="EMBL" id="PIX35109.1"/>
    </source>
</evidence>
<reference evidence="5" key="1">
    <citation type="submission" date="2017-09" db="EMBL/GenBank/DDBJ databases">
        <title>Depth-based differentiation of microbial function through sediment-hosted aquifers and enrichment of novel symbionts in the deep terrestrial subsurface.</title>
        <authorList>
            <person name="Probst A.J."/>
            <person name="Ladd B."/>
            <person name="Jarett J.K."/>
            <person name="Geller-Mcgrath D.E."/>
            <person name="Sieber C.M.K."/>
            <person name="Emerson J.B."/>
            <person name="Anantharaman K."/>
            <person name="Thomas B.C."/>
            <person name="Malmstrom R."/>
            <person name="Stieglmeier M."/>
            <person name="Klingl A."/>
            <person name="Woyke T."/>
            <person name="Ryan C.M."/>
            <person name="Banfield J.F."/>
        </authorList>
    </citation>
    <scope>NUCLEOTIDE SEQUENCE</scope>
    <source>
        <strain evidence="5">CG_4_8_14_3_um_filter_34_18</strain>
    </source>
</reference>
<dbReference type="AlphaFoldDB" id="A0A2M7KAF4"/>
<dbReference type="GO" id="GO:0046872">
    <property type="term" value="F:metal ion binding"/>
    <property type="evidence" value="ECO:0007669"/>
    <property type="project" value="UniProtKB-KW"/>
</dbReference>
<accession>A0A2M7KAF4</accession>
<evidence type="ECO:0000256" key="3">
    <source>
        <dbReference type="ARBA" id="ARBA00023014"/>
    </source>
</evidence>
<dbReference type="GO" id="GO:0051536">
    <property type="term" value="F:iron-sulfur cluster binding"/>
    <property type="evidence" value="ECO:0007669"/>
    <property type="project" value="UniProtKB-KW"/>
</dbReference>
<evidence type="ECO:0000313" key="6">
    <source>
        <dbReference type="EMBL" id="PIY31563.1"/>
    </source>
</evidence>
<dbReference type="EMBL" id="PFIP01000020">
    <property type="protein sequence ID" value="PIX35109.1"/>
    <property type="molecule type" value="Genomic_DNA"/>
</dbReference>
<dbReference type="InterPro" id="IPR017900">
    <property type="entry name" value="4Fe4S_Fe_S_CS"/>
</dbReference>
<evidence type="ECO:0000313" key="8">
    <source>
        <dbReference type="Proteomes" id="UP000231493"/>
    </source>
</evidence>
<keyword evidence="3" id="KW-0411">Iron-sulfur</keyword>
<organism evidence="5 8">
    <name type="scientific">Candidatus Infernicultor aquiphilus</name>
    <dbReference type="NCBI Taxonomy" id="1805029"/>
    <lineage>
        <taxon>Bacteria</taxon>
        <taxon>Pseudomonadati</taxon>
        <taxon>Atribacterota</taxon>
        <taxon>Candidatus Phoenicimicrobiia</taxon>
        <taxon>Candidatus Pheonicimicrobiales</taxon>
        <taxon>Candidatus Phoenicimicrobiaceae</taxon>
        <taxon>Candidatus Infernicultor</taxon>
    </lineage>
</organism>
<dbReference type="SUPFAM" id="SSF46548">
    <property type="entry name" value="alpha-helical ferredoxin"/>
    <property type="match status" value="1"/>
</dbReference>
<dbReference type="Proteomes" id="UP000230646">
    <property type="component" value="Unassembled WGS sequence"/>
</dbReference>
<evidence type="ECO:0000256" key="1">
    <source>
        <dbReference type="ARBA" id="ARBA00022723"/>
    </source>
</evidence>
<keyword evidence="1" id="KW-0479">Metal-binding</keyword>
<dbReference type="Pfam" id="PF00037">
    <property type="entry name" value="Fer4"/>
    <property type="match status" value="1"/>
</dbReference>
<keyword evidence="2" id="KW-0408">Iron</keyword>
<proteinExistence type="predicted"/>
<evidence type="ECO:0000259" key="4">
    <source>
        <dbReference type="PROSITE" id="PS51379"/>
    </source>
</evidence>
<reference evidence="7 8" key="2">
    <citation type="submission" date="2017-09" db="EMBL/GenBank/DDBJ databases">
        <title>Depth-based differentiation of microbial function through sediment-hosted aquifers and enrichment of novel symbionts in the deep terrestrial subsurface.</title>
        <authorList>
            <person name="Probst A.J."/>
            <person name="Ladd B."/>
            <person name="Jarett J.K."/>
            <person name="Geller-Mcgrath D.E."/>
            <person name="Sieber C.M."/>
            <person name="Emerson J.B."/>
            <person name="Anantharaman K."/>
            <person name="Thomas B.C."/>
            <person name="Malmstrom R."/>
            <person name="Stieglmeier M."/>
            <person name="Klingl A."/>
            <person name="Woyke T."/>
            <person name="Ryan C.M."/>
            <person name="Banfield J.F."/>
        </authorList>
    </citation>
    <scope>NUCLEOTIDE SEQUENCE [LARGE SCALE GENOMIC DNA]</scope>
    <source>
        <strain evidence="6">CG_4_10_14_3_um_filter_34_13</strain>
    </source>
</reference>
<comment type="caution">
    <text evidence="5">The sequence shown here is derived from an EMBL/GenBank/DDBJ whole genome shotgun (WGS) entry which is preliminary data.</text>
</comment>
<evidence type="ECO:0000256" key="2">
    <source>
        <dbReference type="ARBA" id="ARBA00023004"/>
    </source>
</evidence>
<dbReference type="RefSeq" id="WP_406608243.1">
    <property type="nucleotide sequence ID" value="NZ_PFKO01000325.1"/>
</dbReference>
<protein>
    <submittedName>
        <fullName evidence="5">4Fe-4S ferredoxin</fullName>
    </submittedName>
</protein>
<feature type="domain" description="4Fe-4S ferredoxin-type" evidence="4">
    <location>
        <begin position="206"/>
        <end position="235"/>
    </location>
</feature>
<dbReference type="PROSITE" id="PS00198">
    <property type="entry name" value="4FE4S_FER_1"/>
    <property type="match status" value="1"/>
</dbReference>
<accession>A0A2M7PLR3</accession>
<evidence type="ECO:0000313" key="7">
    <source>
        <dbReference type="Proteomes" id="UP000230646"/>
    </source>
</evidence>
<dbReference type="Proteomes" id="UP000231493">
    <property type="component" value="Unassembled WGS sequence"/>
</dbReference>
<dbReference type="InterPro" id="IPR017896">
    <property type="entry name" value="4Fe4S_Fe-S-bd"/>
</dbReference>